<comment type="caution">
    <text evidence="4">The sequence shown here is derived from an EMBL/GenBank/DDBJ whole genome shotgun (WGS) entry which is preliminary data.</text>
</comment>
<accession>A0A8B6FF31</accession>
<dbReference type="InterPro" id="IPR001623">
    <property type="entry name" value="DnaJ_domain"/>
</dbReference>
<dbReference type="Pfam" id="PF00226">
    <property type="entry name" value="DnaJ"/>
    <property type="match status" value="1"/>
</dbReference>
<dbReference type="SMART" id="SM00271">
    <property type="entry name" value="DnaJ"/>
    <property type="match status" value="1"/>
</dbReference>
<name>A0A8B6FF31_MYTGA</name>
<keyword evidence="5" id="KW-1185">Reference proteome</keyword>
<evidence type="ECO:0000313" key="4">
    <source>
        <dbReference type="EMBL" id="VDI49148.1"/>
    </source>
</evidence>
<reference evidence="4" key="1">
    <citation type="submission" date="2018-11" db="EMBL/GenBank/DDBJ databases">
        <authorList>
            <person name="Alioto T."/>
            <person name="Alioto T."/>
        </authorList>
    </citation>
    <scope>NUCLEOTIDE SEQUENCE</scope>
</reference>
<organism evidence="4 5">
    <name type="scientific">Mytilus galloprovincialis</name>
    <name type="common">Mediterranean mussel</name>
    <dbReference type="NCBI Taxonomy" id="29158"/>
    <lineage>
        <taxon>Eukaryota</taxon>
        <taxon>Metazoa</taxon>
        <taxon>Spiralia</taxon>
        <taxon>Lophotrochozoa</taxon>
        <taxon>Mollusca</taxon>
        <taxon>Bivalvia</taxon>
        <taxon>Autobranchia</taxon>
        <taxon>Pteriomorphia</taxon>
        <taxon>Mytilida</taxon>
        <taxon>Mytiloidea</taxon>
        <taxon>Mytilidae</taxon>
        <taxon>Mytilinae</taxon>
        <taxon>Mytilus</taxon>
    </lineage>
</organism>
<gene>
    <name evidence="4" type="ORF">MGAL_10B018258</name>
</gene>
<dbReference type="InterPro" id="IPR029827">
    <property type="entry name" value="JDP1-like"/>
</dbReference>
<dbReference type="CDD" id="cd06257">
    <property type="entry name" value="DnaJ"/>
    <property type="match status" value="1"/>
</dbReference>
<dbReference type="Proteomes" id="UP000596742">
    <property type="component" value="Unassembled WGS sequence"/>
</dbReference>
<dbReference type="PANTHER" id="PTHR44500:SF1">
    <property type="entry name" value="DNAJ HOMOLOG SUBFAMILY C MEMBER 12"/>
    <property type="match status" value="1"/>
</dbReference>
<dbReference type="GO" id="GO:0005737">
    <property type="term" value="C:cytoplasm"/>
    <property type="evidence" value="ECO:0007669"/>
    <property type="project" value="TreeGrafter"/>
</dbReference>
<evidence type="ECO:0000256" key="1">
    <source>
        <dbReference type="ARBA" id="ARBA00023186"/>
    </source>
</evidence>
<sequence length="302" mass="34397">MEAIFNYEPDEEEDFYKILGCNEHSNTVQITTEYKARVLSCHPDKHPGDESKDKQFRLLQQAKDVLCDEEKRKRYDQWKNGGISMSFSQWCSLRDSVHTSMHWGSVKTKPMIENDKPETTQHNLRKSAKPDKPSITEPLNTIEDALFQLTCAGNVGSPPGSIVFLVRKNGEDNFTLSTNEVVTTEIAQSDCRNNLQLQITQNLTNDWNGTTIKCRALNDKTVTEDDDINVYTSDEHTIILIEENYCSSGEEFKLHPRGCNYFVECDSTRIFTKTCGENCFNFNVTKPECANCLTVPPPCNEP</sequence>
<evidence type="ECO:0000256" key="2">
    <source>
        <dbReference type="SAM" id="MobiDB-lite"/>
    </source>
</evidence>
<dbReference type="OrthoDB" id="436519at2759"/>
<feature type="domain" description="J" evidence="3">
    <location>
        <begin position="14"/>
        <end position="79"/>
    </location>
</feature>
<dbReference type="InterPro" id="IPR036869">
    <property type="entry name" value="J_dom_sf"/>
</dbReference>
<dbReference type="PROSITE" id="PS50076">
    <property type="entry name" value="DNAJ_2"/>
    <property type="match status" value="1"/>
</dbReference>
<dbReference type="EMBL" id="UYJE01006796">
    <property type="protein sequence ID" value="VDI49148.1"/>
    <property type="molecule type" value="Genomic_DNA"/>
</dbReference>
<keyword evidence="1" id="KW-0143">Chaperone</keyword>
<evidence type="ECO:0000259" key="3">
    <source>
        <dbReference type="PROSITE" id="PS50076"/>
    </source>
</evidence>
<feature type="region of interest" description="Disordered" evidence="2">
    <location>
        <begin position="111"/>
        <end position="135"/>
    </location>
</feature>
<dbReference type="PANTHER" id="PTHR44500">
    <property type="entry name" value="DNAJ HOMOLOG SUBFAMILY C MEMBER 12"/>
    <property type="match status" value="1"/>
</dbReference>
<protein>
    <submittedName>
        <fullName evidence="4">DnaJ homolog subfamily C member 12</fullName>
    </submittedName>
</protein>
<evidence type="ECO:0000313" key="5">
    <source>
        <dbReference type="Proteomes" id="UP000596742"/>
    </source>
</evidence>
<dbReference type="PRINTS" id="PR00625">
    <property type="entry name" value="JDOMAIN"/>
</dbReference>
<dbReference type="AlphaFoldDB" id="A0A8B6FF31"/>
<proteinExistence type="predicted"/>
<dbReference type="SUPFAM" id="SSF46565">
    <property type="entry name" value="Chaperone J-domain"/>
    <property type="match status" value="1"/>
</dbReference>
<dbReference type="Gene3D" id="1.10.287.110">
    <property type="entry name" value="DnaJ domain"/>
    <property type="match status" value="1"/>
</dbReference>